<evidence type="ECO:0000313" key="3">
    <source>
        <dbReference type="Proteomes" id="UP000461010"/>
    </source>
</evidence>
<dbReference type="Gene3D" id="2.60.120.620">
    <property type="entry name" value="q2cbj1_9rhob like domain"/>
    <property type="match status" value="1"/>
</dbReference>
<organism evidence="2 3">
    <name type="scientific">Poseidonibacter ostreae</name>
    <dbReference type="NCBI Taxonomy" id="2654171"/>
    <lineage>
        <taxon>Bacteria</taxon>
        <taxon>Pseudomonadati</taxon>
        <taxon>Campylobacterota</taxon>
        <taxon>Epsilonproteobacteria</taxon>
        <taxon>Campylobacterales</taxon>
        <taxon>Arcobacteraceae</taxon>
        <taxon>Poseidonibacter</taxon>
    </lineage>
</organism>
<gene>
    <name evidence="2" type="ORF">GBG18_02070</name>
</gene>
<keyword evidence="3" id="KW-1185">Reference proteome</keyword>
<evidence type="ECO:0008006" key="4">
    <source>
        <dbReference type="Google" id="ProtNLM"/>
    </source>
</evidence>
<protein>
    <recommendedName>
        <fullName evidence="4">Phytanoyl-CoA dioxygenase</fullName>
    </recommendedName>
</protein>
<dbReference type="SUPFAM" id="SSF51197">
    <property type="entry name" value="Clavaminate synthase-like"/>
    <property type="match status" value="1"/>
</dbReference>
<accession>A0ABQ6VQ39</accession>
<sequence length="284" mass="33393">MNQDYKKQFEEQGFVILKKVFSKEKLEEVRILQEKIVTYSDMNFEDPFLPWSLEHRNDQGVLFDLYQRHPEFQEMAKNKKILDCLESVLGENIYLYDNSMVYKPKGKRNGVPWHQDFISRPEEPQKIIVWMALDDVTKENGTVQVIPGSHKEGHLPWHRVDGETHHDRVNIEYVEKKKDKIIYAELEAGDVLLFNMLVLHGSDEIHTDRPRRVFRCSYQSMEKKIFTPRQSPIVMRGGSPEFLAKYYNNPYVKPKKKSIPLRAINKLGRILANYGSKTTTNSAY</sequence>
<name>A0ABQ6VQ39_9BACT</name>
<comment type="cofactor">
    <cofactor evidence="1">
        <name>Fe(2+)</name>
        <dbReference type="ChEBI" id="CHEBI:29033"/>
    </cofactor>
</comment>
<dbReference type="EMBL" id="WFKJ01000003">
    <property type="protein sequence ID" value="KAB7892666.1"/>
    <property type="molecule type" value="Genomic_DNA"/>
</dbReference>
<evidence type="ECO:0000313" key="2">
    <source>
        <dbReference type="EMBL" id="KAB7892666.1"/>
    </source>
</evidence>
<dbReference type="PANTHER" id="PTHR20883:SF48">
    <property type="entry name" value="ECTOINE DIOXYGENASE"/>
    <property type="match status" value="1"/>
</dbReference>
<reference evidence="2 3" key="1">
    <citation type="submission" date="2019-10" db="EMBL/GenBank/DDBJ databases">
        <title>Poseidonibacter ostreae sp. nov., isolated from the gut of the Ostrea denselamellosa.</title>
        <authorList>
            <person name="Choi A."/>
        </authorList>
    </citation>
    <scope>NUCLEOTIDE SEQUENCE [LARGE SCALE GENOMIC DNA]</scope>
    <source>
        <strain evidence="2 3">SJOD-M-5</strain>
    </source>
</reference>
<dbReference type="Proteomes" id="UP000461010">
    <property type="component" value="Unassembled WGS sequence"/>
</dbReference>
<evidence type="ECO:0000256" key="1">
    <source>
        <dbReference type="ARBA" id="ARBA00001954"/>
    </source>
</evidence>
<comment type="caution">
    <text evidence="2">The sequence shown here is derived from an EMBL/GenBank/DDBJ whole genome shotgun (WGS) entry which is preliminary data.</text>
</comment>
<proteinExistence type="predicted"/>
<dbReference type="Pfam" id="PF05721">
    <property type="entry name" value="PhyH"/>
    <property type="match status" value="1"/>
</dbReference>
<dbReference type="RefSeq" id="WP_152187930.1">
    <property type="nucleotide sequence ID" value="NZ_WFKJ01000003.1"/>
</dbReference>
<dbReference type="InterPro" id="IPR008775">
    <property type="entry name" value="Phytyl_CoA_dOase-like"/>
</dbReference>
<dbReference type="PANTHER" id="PTHR20883">
    <property type="entry name" value="PHYTANOYL-COA DIOXYGENASE DOMAIN CONTAINING 1"/>
    <property type="match status" value="1"/>
</dbReference>